<comment type="caution">
    <text evidence="12">The sequence shown here is derived from an EMBL/GenBank/DDBJ whole genome shotgun (WGS) entry which is preliminary data.</text>
</comment>
<dbReference type="Pfam" id="PF03544">
    <property type="entry name" value="TonB_C"/>
    <property type="match status" value="1"/>
</dbReference>
<evidence type="ECO:0000256" key="4">
    <source>
        <dbReference type="ARBA" id="ARBA00022475"/>
    </source>
</evidence>
<dbReference type="PROSITE" id="PS52015">
    <property type="entry name" value="TONB_CTD"/>
    <property type="match status" value="1"/>
</dbReference>
<feature type="domain" description="TonB C-terminal" evidence="11">
    <location>
        <begin position="2"/>
        <end position="92"/>
    </location>
</feature>
<comment type="subcellular location">
    <subcellularLocation>
        <location evidence="1 10">Cell inner membrane</location>
        <topology evidence="1 10">Single-pass membrane protein</topology>
        <orientation evidence="1 10">Periplasmic side</orientation>
    </subcellularLocation>
</comment>
<organism evidence="12 13">
    <name type="scientific">Pseudoroseomonas ludipueritiae</name>
    <dbReference type="NCBI Taxonomy" id="198093"/>
    <lineage>
        <taxon>Bacteria</taxon>
        <taxon>Pseudomonadati</taxon>
        <taxon>Pseudomonadota</taxon>
        <taxon>Alphaproteobacteria</taxon>
        <taxon>Acetobacterales</taxon>
        <taxon>Acetobacteraceae</taxon>
        <taxon>Pseudoroseomonas</taxon>
    </lineage>
</organism>
<dbReference type="PANTHER" id="PTHR33446">
    <property type="entry name" value="PROTEIN TONB-RELATED"/>
    <property type="match status" value="1"/>
</dbReference>
<dbReference type="InterPro" id="IPR037682">
    <property type="entry name" value="TonB_C"/>
</dbReference>
<reference evidence="12 13" key="1">
    <citation type="journal article" date="2009" name="Int. J. Syst. Evol. Microbiol.">
        <title>Transfer of Teichococcus ludipueritiae and Muricoccus roseus to the genus Roseomonas, as Roseomonas ludipueritiae comb. nov. and Roseomonas rosea comb. nov., respectively, and emended description of the genus Roseomonas.</title>
        <authorList>
            <person name="Sanchez-Porro C."/>
            <person name="Gallego V."/>
            <person name="Busse H.J."/>
            <person name="Kampfer P."/>
            <person name="Ventosa A."/>
        </authorList>
    </citation>
    <scope>NUCLEOTIDE SEQUENCE [LARGE SCALE GENOMIC DNA]</scope>
    <source>
        <strain evidence="12 13">DSM 14915</strain>
    </source>
</reference>
<keyword evidence="4 10" id="KW-1003">Cell membrane</keyword>
<evidence type="ECO:0000256" key="1">
    <source>
        <dbReference type="ARBA" id="ARBA00004383"/>
    </source>
</evidence>
<accession>A0ABR7RE57</accession>
<evidence type="ECO:0000313" key="12">
    <source>
        <dbReference type="EMBL" id="MBC9180154.1"/>
    </source>
</evidence>
<evidence type="ECO:0000256" key="10">
    <source>
        <dbReference type="RuleBase" id="RU362123"/>
    </source>
</evidence>
<keyword evidence="3 10" id="KW-0813">Transport</keyword>
<comment type="function">
    <text evidence="10">Interacts with outer membrane receptor proteins that carry out high-affinity binding and energy dependent uptake into the periplasmic space of specific substrates. It could act to transduce energy from the cytoplasmic membrane to specific energy-requiring processes in the outer membrane, resulting in the release into the periplasm of ligands bound by these outer membrane proteins.</text>
</comment>
<dbReference type="EMBL" id="JACTUZ010000242">
    <property type="protein sequence ID" value="MBC9180154.1"/>
    <property type="molecule type" value="Genomic_DNA"/>
</dbReference>
<evidence type="ECO:0000259" key="11">
    <source>
        <dbReference type="PROSITE" id="PS52015"/>
    </source>
</evidence>
<keyword evidence="13" id="KW-1185">Reference proteome</keyword>
<dbReference type="Proteomes" id="UP000603940">
    <property type="component" value="Unassembled WGS sequence"/>
</dbReference>
<gene>
    <name evidence="12" type="ORF">IBL25_24720</name>
</gene>
<keyword evidence="6" id="KW-0812">Transmembrane</keyword>
<evidence type="ECO:0000256" key="6">
    <source>
        <dbReference type="ARBA" id="ARBA00022692"/>
    </source>
</evidence>
<keyword evidence="7 10" id="KW-0653">Protein transport</keyword>
<evidence type="ECO:0000313" key="13">
    <source>
        <dbReference type="Proteomes" id="UP000603940"/>
    </source>
</evidence>
<evidence type="ECO:0000256" key="5">
    <source>
        <dbReference type="ARBA" id="ARBA00022519"/>
    </source>
</evidence>
<evidence type="ECO:0000256" key="3">
    <source>
        <dbReference type="ARBA" id="ARBA00022448"/>
    </source>
</evidence>
<evidence type="ECO:0000256" key="9">
    <source>
        <dbReference type="ARBA" id="ARBA00023136"/>
    </source>
</evidence>
<evidence type="ECO:0000256" key="8">
    <source>
        <dbReference type="ARBA" id="ARBA00022989"/>
    </source>
</evidence>
<keyword evidence="8" id="KW-1133">Transmembrane helix</keyword>
<dbReference type="NCBIfam" id="TIGR01352">
    <property type="entry name" value="tonB_Cterm"/>
    <property type="match status" value="1"/>
</dbReference>
<sequence length="92" mass="10303">MNYISMVSAALNRAKRYPQRARLRRIEGTAMLSFTMRRDGSVVNWRIVRSAGDPDLDEAVGEMIERASLPPLPDSIPGEIWAPTVAISFSIR</sequence>
<proteinExistence type="inferred from homology"/>
<dbReference type="InterPro" id="IPR051045">
    <property type="entry name" value="TonB-dependent_transducer"/>
</dbReference>
<comment type="similarity">
    <text evidence="2 10">Belongs to the TonB family.</text>
</comment>
<protein>
    <recommendedName>
        <fullName evidence="10">Protein TonB</fullName>
    </recommendedName>
</protein>
<dbReference type="Gene3D" id="3.30.1150.10">
    <property type="match status" value="1"/>
</dbReference>
<keyword evidence="9" id="KW-0472">Membrane</keyword>
<keyword evidence="5 10" id="KW-0997">Cell inner membrane</keyword>
<dbReference type="InterPro" id="IPR003538">
    <property type="entry name" value="TonB"/>
</dbReference>
<dbReference type="SUPFAM" id="SSF74653">
    <property type="entry name" value="TolA/TonB C-terminal domain"/>
    <property type="match status" value="1"/>
</dbReference>
<evidence type="ECO:0000256" key="7">
    <source>
        <dbReference type="ARBA" id="ARBA00022927"/>
    </source>
</evidence>
<evidence type="ECO:0000256" key="2">
    <source>
        <dbReference type="ARBA" id="ARBA00006555"/>
    </source>
</evidence>
<dbReference type="PRINTS" id="PR01374">
    <property type="entry name" value="TONBPROTEIN"/>
</dbReference>
<dbReference type="InterPro" id="IPR006260">
    <property type="entry name" value="TonB/TolA_C"/>
</dbReference>
<keyword evidence="10" id="KW-0735">Signal-anchor</keyword>
<name>A0ABR7RE57_9PROT</name>